<organism evidence="1 2">
    <name type="scientific">Rhizopus delemar (strain RA 99-880 / ATCC MYA-4621 / FGSC 9543 / NRRL 43880)</name>
    <name type="common">Mucormycosis agent</name>
    <name type="synonym">Rhizopus arrhizus var. delemar</name>
    <dbReference type="NCBI Taxonomy" id="246409"/>
    <lineage>
        <taxon>Eukaryota</taxon>
        <taxon>Fungi</taxon>
        <taxon>Fungi incertae sedis</taxon>
        <taxon>Mucoromycota</taxon>
        <taxon>Mucoromycotina</taxon>
        <taxon>Mucoromycetes</taxon>
        <taxon>Mucorales</taxon>
        <taxon>Mucorineae</taxon>
        <taxon>Rhizopodaceae</taxon>
        <taxon>Rhizopus</taxon>
    </lineage>
</organism>
<dbReference type="GeneID" id="93620529"/>
<name>I1CK73_RHIO9</name>
<dbReference type="AlphaFoldDB" id="I1CK73"/>
<keyword evidence="2" id="KW-1185">Reference proteome</keyword>
<accession>I1CK73</accession>
<dbReference type="Proteomes" id="UP000009138">
    <property type="component" value="Unassembled WGS sequence"/>
</dbReference>
<evidence type="ECO:0000313" key="1">
    <source>
        <dbReference type="EMBL" id="EIE88853.1"/>
    </source>
</evidence>
<evidence type="ECO:0000313" key="2">
    <source>
        <dbReference type="Proteomes" id="UP000009138"/>
    </source>
</evidence>
<dbReference type="InParanoid" id="I1CK73"/>
<dbReference type="RefSeq" id="XP_067524249.1">
    <property type="nucleotide sequence ID" value="XM_067668148.1"/>
</dbReference>
<dbReference type="VEuPathDB" id="FungiDB:RO3G_13564"/>
<dbReference type="EMBL" id="CH476743">
    <property type="protein sequence ID" value="EIE88853.1"/>
    <property type="molecule type" value="Genomic_DNA"/>
</dbReference>
<sequence>MKTQIKSGLWGDQQQKYSKALEPIWNPKTKKHSSKLWKKLEDYPSSALLQARKLTERQKNLPSQSFASHNMQNTWRTSMWKMTAREWSSPTKMWR</sequence>
<gene>
    <name evidence="1" type="ORF">RO3G_13564</name>
</gene>
<reference evidence="1 2" key="1">
    <citation type="journal article" date="2009" name="PLoS Genet.">
        <title>Genomic analysis of the basal lineage fungus Rhizopus oryzae reveals a whole-genome duplication.</title>
        <authorList>
            <person name="Ma L.-J."/>
            <person name="Ibrahim A.S."/>
            <person name="Skory C."/>
            <person name="Grabherr M.G."/>
            <person name="Burger G."/>
            <person name="Butler M."/>
            <person name="Elias M."/>
            <person name="Idnurm A."/>
            <person name="Lang B.F."/>
            <person name="Sone T."/>
            <person name="Abe A."/>
            <person name="Calvo S.E."/>
            <person name="Corrochano L.M."/>
            <person name="Engels R."/>
            <person name="Fu J."/>
            <person name="Hansberg W."/>
            <person name="Kim J.-M."/>
            <person name="Kodira C.D."/>
            <person name="Koehrsen M.J."/>
            <person name="Liu B."/>
            <person name="Miranda-Saavedra D."/>
            <person name="O'Leary S."/>
            <person name="Ortiz-Castellanos L."/>
            <person name="Poulter R."/>
            <person name="Rodriguez-Romero J."/>
            <person name="Ruiz-Herrera J."/>
            <person name="Shen Y.-Q."/>
            <person name="Zeng Q."/>
            <person name="Galagan J."/>
            <person name="Birren B.W."/>
            <person name="Cuomo C.A."/>
            <person name="Wickes B.L."/>
        </authorList>
    </citation>
    <scope>NUCLEOTIDE SEQUENCE [LARGE SCALE GENOMIC DNA]</scope>
    <source>
        <strain evidence="2">RA 99-880 / ATCC MYA-4621 / FGSC 9543 / NRRL 43880</strain>
    </source>
</reference>
<protein>
    <submittedName>
        <fullName evidence="1">Uncharacterized protein</fullName>
    </submittedName>
</protein>
<proteinExistence type="predicted"/>